<dbReference type="RefSeq" id="WP_173059676.1">
    <property type="nucleotide sequence ID" value="NZ_BAABGO010000026.1"/>
</dbReference>
<dbReference type="GO" id="GO:0020037">
    <property type="term" value="F:heme binding"/>
    <property type="evidence" value="ECO:0007669"/>
    <property type="project" value="InterPro"/>
</dbReference>
<dbReference type="GO" id="GO:0005506">
    <property type="term" value="F:iron ion binding"/>
    <property type="evidence" value="ECO:0007669"/>
    <property type="project" value="InterPro"/>
</dbReference>
<dbReference type="PANTHER" id="PTHR46696">
    <property type="entry name" value="P450, PUTATIVE (EUROFUNG)-RELATED"/>
    <property type="match status" value="1"/>
</dbReference>
<name>A0A6V8K772_9ACTN</name>
<accession>A0A6V8K772</accession>
<dbReference type="PANTHER" id="PTHR46696:SF4">
    <property type="entry name" value="BIOTIN BIOSYNTHESIS CYTOCHROME P450"/>
    <property type="match status" value="1"/>
</dbReference>
<dbReference type="InterPro" id="IPR002397">
    <property type="entry name" value="Cyt_P450_B"/>
</dbReference>
<comment type="caution">
    <text evidence="2">The sequence shown here is derived from an EMBL/GenBank/DDBJ whole genome shotgun (WGS) entry which is preliminary data.</text>
</comment>
<organism evidence="2 3">
    <name type="scientific">Phytohabitans houttuyneae</name>
    <dbReference type="NCBI Taxonomy" id="1076126"/>
    <lineage>
        <taxon>Bacteria</taxon>
        <taxon>Bacillati</taxon>
        <taxon>Actinomycetota</taxon>
        <taxon>Actinomycetes</taxon>
        <taxon>Micromonosporales</taxon>
        <taxon>Micromonosporaceae</taxon>
    </lineage>
</organism>
<dbReference type="Gene3D" id="1.10.630.10">
    <property type="entry name" value="Cytochrome P450"/>
    <property type="match status" value="1"/>
</dbReference>
<dbReference type="GO" id="GO:0036199">
    <property type="term" value="F:cholest-4-en-3-one 26-monooxygenase activity"/>
    <property type="evidence" value="ECO:0007669"/>
    <property type="project" value="TreeGrafter"/>
</dbReference>
<dbReference type="PRINTS" id="PR00359">
    <property type="entry name" value="BP450"/>
</dbReference>
<reference evidence="2 3" key="1">
    <citation type="submission" date="2020-03" db="EMBL/GenBank/DDBJ databases">
        <title>Whole genome shotgun sequence of Phytohabitans houttuyneae NBRC 108639.</title>
        <authorList>
            <person name="Komaki H."/>
            <person name="Tamura T."/>
        </authorList>
    </citation>
    <scope>NUCLEOTIDE SEQUENCE [LARGE SCALE GENOMIC DNA]</scope>
    <source>
        <strain evidence="2 3">NBRC 108639</strain>
    </source>
</reference>
<gene>
    <name evidence="2" type="ORF">Phou_052330</name>
</gene>
<dbReference type="SUPFAM" id="SSF48264">
    <property type="entry name" value="Cytochrome P450"/>
    <property type="match status" value="1"/>
</dbReference>
<dbReference type="InterPro" id="IPR036396">
    <property type="entry name" value="Cyt_P450_sf"/>
</dbReference>
<evidence type="ECO:0000313" key="3">
    <source>
        <dbReference type="Proteomes" id="UP000482800"/>
    </source>
</evidence>
<comment type="similarity">
    <text evidence="1">Belongs to the cytochrome P450 family.</text>
</comment>
<dbReference type="Pfam" id="PF00067">
    <property type="entry name" value="p450"/>
    <property type="match status" value="1"/>
</dbReference>
<keyword evidence="3" id="KW-1185">Reference proteome</keyword>
<dbReference type="Proteomes" id="UP000482800">
    <property type="component" value="Unassembled WGS sequence"/>
</dbReference>
<dbReference type="GO" id="GO:0006707">
    <property type="term" value="P:cholesterol catabolic process"/>
    <property type="evidence" value="ECO:0007669"/>
    <property type="project" value="TreeGrafter"/>
</dbReference>
<dbReference type="AlphaFoldDB" id="A0A6V8K772"/>
<evidence type="ECO:0000256" key="1">
    <source>
        <dbReference type="ARBA" id="ARBA00010617"/>
    </source>
</evidence>
<reference evidence="2 3" key="2">
    <citation type="submission" date="2020-03" db="EMBL/GenBank/DDBJ databases">
        <authorList>
            <person name="Ichikawa N."/>
            <person name="Kimura A."/>
            <person name="Kitahashi Y."/>
            <person name="Uohara A."/>
        </authorList>
    </citation>
    <scope>NUCLEOTIDE SEQUENCE [LARGE SCALE GENOMIC DNA]</scope>
    <source>
        <strain evidence="2 3">NBRC 108639</strain>
    </source>
</reference>
<evidence type="ECO:0000313" key="2">
    <source>
        <dbReference type="EMBL" id="GFJ81053.1"/>
    </source>
</evidence>
<proteinExistence type="inferred from homology"/>
<dbReference type="GO" id="GO:0008395">
    <property type="term" value="F:steroid hydroxylase activity"/>
    <property type="evidence" value="ECO:0007669"/>
    <property type="project" value="TreeGrafter"/>
</dbReference>
<dbReference type="EMBL" id="BLPF01000002">
    <property type="protein sequence ID" value="GFJ81053.1"/>
    <property type="molecule type" value="Genomic_DNA"/>
</dbReference>
<protein>
    <submittedName>
        <fullName evidence="2">Cytochrome P450</fullName>
    </submittedName>
</protein>
<dbReference type="InterPro" id="IPR001128">
    <property type="entry name" value="Cyt_P450"/>
</dbReference>
<sequence length="416" mass="46067">MRITPTLADDRVPLDTIDLFDPARYAAGSQHAAWRTLREQAPVWRQAGPDGRPFWSVTRYDDVLRVIKDHRTFSSEHGTILAVLGGDPAGGRTINLMDPPRHGAVRVPTMTLLSTGAMLRREHVIRARVRAMVQPLLAGGELDLARLLLPLPLLAVGDIIGIPTEYWQDIPRWTMAGVAPADPAFADGTVEETLQSAHHELFAMFHALVRERRVRPQPDVITSLLGVQIDGARLRTEDVVLNCYSFVMGANTTTPHVASQLLLAFAERPDLWRELRAAPELADDAVEEGLRWSTPTNHLVRRTNKAVTIAGTDIDEGELICAWVASANRDESRFADPYRFDPRRAPNPHLALGNGIHFCNGGPAARLVLRILLEELLPHVAEFEVSGDVRHLRSNFINGLTSLPLRVHPDRTGSGR</sequence>